<gene>
    <name evidence="1" type="ORF">T11_13326</name>
</gene>
<feature type="non-terminal residue" evidence="1">
    <location>
        <position position="1"/>
    </location>
</feature>
<proteinExistence type="predicted"/>
<reference evidence="1 2" key="1">
    <citation type="submission" date="2015-01" db="EMBL/GenBank/DDBJ databases">
        <title>Evolution of Trichinella species and genotypes.</title>
        <authorList>
            <person name="Korhonen P.K."/>
            <person name="Edoardo P."/>
            <person name="Giuseppe L.R."/>
            <person name="Gasser R.B."/>
        </authorList>
    </citation>
    <scope>NUCLEOTIDE SEQUENCE [LARGE SCALE GENOMIC DNA]</scope>
    <source>
        <strain evidence="1">ISS1029</strain>
    </source>
</reference>
<sequence>LGKLTAKLSKQLLQEPGKTERLQSLTMQGIHLQKH</sequence>
<keyword evidence="2" id="KW-1185">Reference proteome</keyword>
<name>A0A0V1G984_9BILA</name>
<organism evidence="1 2">
    <name type="scientific">Trichinella zimbabwensis</name>
    <dbReference type="NCBI Taxonomy" id="268475"/>
    <lineage>
        <taxon>Eukaryota</taxon>
        <taxon>Metazoa</taxon>
        <taxon>Ecdysozoa</taxon>
        <taxon>Nematoda</taxon>
        <taxon>Enoplea</taxon>
        <taxon>Dorylaimia</taxon>
        <taxon>Trichinellida</taxon>
        <taxon>Trichinellidae</taxon>
        <taxon>Trichinella</taxon>
    </lineage>
</organism>
<dbReference type="Proteomes" id="UP000055024">
    <property type="component" value="Unassembled WGS sequence"/>
</dbReference>
<evidence type="ECO:0000313" key="2">
    <source>
        <dbReference type="Proteomes" id="UP000055024"/>
    </source>
</evidence>
<dbReference type="EMBL" id="JYDP01004490">
    <property type="protein sequence ID" value="KRY94841.1"/>
    <property type="molecule type" value="Genomic_DNA"/>
</dbReference>
<evidence type="ECO:0000313" key="1">
    <source>
        <dbReference type="EMBL" id="KRY94841.1"/>
    </source>
</evidence>
<protein>
    <submittedName>
        <fullName evidence="1">Uncharacterized protein</fullName>
    </submittedName>
</protein>
<accession>A0A0V1G984</accession>
<dbReference type="AlphaFoldDB" id="A0A0V1G984"/>
<comment type="caution">
    <text evidence="1">The sequence shown here is derived from an EMBL/GenBank/DDBJ whole genome shotgun (WGS) entry which is preliminary data.</text>
</comment>